<feature type="transmembrane region" description="Helical" evidence="7">
    <location>
        <begin position="93"/>
        <end position="111"/>
    </location>
</feature>
<comment type="similarity">
    <text evidence="5">Belongs to the SAT4 family.</text>
</comment>
<dbReference type="OrthoDB" id="2496787at2759"/>
<dbReference type="PANTHER" id="PTHR33048">
    <property type="entry name" value="PTH11-LIKE INTEGRAL MEMBRANE PROTEIN (AFU_ORTHOLOGUE AFUA_5G11245)"/>
    <property type="match status" value="1"/>
</dbReference>
<feature type="domain" description="Rhodopsin" evidence="8">
    <location>
        <begin position="6"/>
        <end position="240"/>
    </location>
</feature>
<keyword evidence="4 7" id="KW-0472">Membrane</keyword>
<accession>A0A9W8YW91</accession>
<dbReference type="Proteomes" id="UP001140453">
    <property type="component" value="Unassembled WGS sequence"/>
</dbReference>
<evidence type="ECO:0000256" key="6">
    <source>
        <dbReference type="SAM" id="MobiDB-lite"/>
    </source>
</evidence>
<dbReference type="PANTHER" id="PTHR33048:SF143">
    <property type="entry name" value="EXTRACELLULAR MEMBRANE PROTEIN CFEM DOMAIN-CONTAINING PROTEIN-RELATED"/>
    <property type="match status" value="1"/>
</dbReference>
<evidence type="ECO:0000256" key="2">
    <source>
        <dbReference type="ARBA" id="ARBA00022692"/>
    </source>
</evidence>
<feature type="transmembrane region" description="Helical" evidence="7">
    <location>
        <begin position="20"/>
        <end position="40"/>
    </location>
</feature>
<dbReference type="EMBL" id="JAPEVB010000003">
    <property type="protein sequence ID" value="KAJ4392170.1"/>
    <property type="molecule type" value="Genomic_DNA"/>
</dbReference>
<proteinExistence type="inferred from homology"/>
<feature type="region of interest" description="Disordered" evidence="6">
    <location>
        <begin position="264"/>
        <end position="298"/>
    </location>
</feature>
<evidence type="ECO:0000313" key="9">
    <source>
        <dbReference type="EMBL" id="KAJ4392170.1"/>
    </source>
</evidence>
<dbReference type="InterPro" id="IPR049326">
    <property type="entry name" value="Rhodopsin_dom_fungi"/>
</dbReference>
<feature type="transmembrane region" description="Helical" evidence="7">
    <location>
        <begin position="178"/>
        <end position="203"/>
    </location>
</feature>
<feature type="transmembrane region" description="Helical" evidence="7">
    <location>
        <begin position="60"/>
        <end position="81"/>
    </location>
</feature>
<keyword evidence="2 7" id="KW-0812">Transmembrane</keyword>
<feature type="transmembrane region" description="Helical" evidence="7">
    <location>
        <begin position="215"/>
        <end position="235"/>
    </location>
</feature>
<organism evidence="9 10">
    <name type="scientific">Gnomoniopsis smithogilvyi</name>
    <dbReference type="NCBI Taxonomy" id="1191159"/>
    <lineage>
        <taxon>Eukaryota</taxon>
        <taxon>Fungi</taxon>
        <taxon>Dikarya</taxon>
        <taxon>Ascomycota</taxon>
        <taxon>Pezizomycotina</taxon>
        <taxon>Sordariomycetes</taxon>
        <taxon>Sordariomycetidae</taxon>
        <taxon>Diaporthales</taxon>
        <taxon>Gnomoniaceae</taxon>
        <taxon>Gnomoniopsis</taxon>
    </lineage>
</organism>
<evidence type="ECO:0000313" key="10">
    <source>
        <dbReference type="Proteomes" id="UP001140453"/>
    </source>
</evidence>
<feature type="transmembrane region" description="Helical" evidence="7">
    <location>
        <begin position="147"/>
        <end position="166"/>
    </location>
</feature>
<evidence type="ECO:0000256" key="7">
    <source>
        <dbReference type="SAM" id="Phobius"/>
    </source>
</evidence>
<keyword evidence="10" id="KW-1185">Reference proteome</keyword>
<comment type="subcellular location">
    <subcellularLocation>
        <location evidence="1">Membrane</location>
        <topology evidence="1">Multi-pass membrane protein</topology>
    </subcellularLocation>
</comment>
<evidence type="ECO:0000256" key="1">
    <source>
        <dbReference type="ARBA" id="ARBA00004141"/>
    </source>
</evidence>
<protein>
    <recommendedName>
        <fullName evidence="8">Rhodopsin domain-containing protein</fullName>
    </recommendedName>
</protein>
<evidence type="ECO:0000259" key="8">
    <source>
        <dbReference type="Pfam" id="PF20684"/>
    </source>
</evidence>
<dbReference type="Pfam" id="PF20684">
    <property type="entry name" value="Fung_rhodopsin"/>
    <property type="match status" value="1"/>
</dbReference>
<sequence length="358" mass="40015">MANKMLHISPWGADDTTIVIAWLFQNGFLGGGIVAGRLGIGRDVWGLDESRILKIIELFLAFELLYTITLGLIKVSICFFYMRLFPDRIVRRCLWATQVFNVLLVCVFLIVDLTQCKPLSWFWNRLDQDTTKTGTCIDINGMTWAHAIINIALDLWMLALPATQILGLQMALAKKLHVLAMFALGAFLTLVSCIRLRSLIAFAKTQNPTQDFYDISLWSAIELTTGVVVACLPAVRQTLVRYGPSLRTIVSDYASRISVADRTARSNAKSRSADTQDNDQTSSKRRLHQRLSDEIPMSAFSPREVDRARYYGHDDLSSPDSTASTFQGSSANAKSQKPIRIEAFLKSKASIPDVTRTI</sequence>
<reference evidence="9" key="1">
    <citation type="submission" date="2022-10" db="EMBL/GenBank/DDBJ databases">
        <title>Tapping the CABI collections for fungal endophytes: first genome assemblies for Collariella, Neodidymelliopsis, Ascochyta clinopodiicola, Didymella pomorum, Didymosphaeria variabile, Neocosmospora piperis and Neocucurbitaria cava.</title>
        <authorList>
            <person name="Hill R."/>
        </authorList>
    </citation>
    <scope>NUCLEOTIDE SEQUENCE</scope>
    <source>
        <strain evidence="9">IMI 355082</strain>
    </source>
</reference>
<name>A0A9W8YW91_9PEZI</name>
<evidence type="ECO:0000256" key="5">
    <source>
        <dbReference type="ARBA" id="ARBA00038359"/>
    </source>
</evidence>
<keyword evidence="3 7" id="KW-1133">Transmembrane helix</keyword>
<comment type="caution">
    <text evidence="9">The sequence shown here is derived from an EMBL/GenBank/DDBJ whole genome shotgun (WGS) entry which is preliminary data.</text>
</comment>
<dbReference type="InterPro" id="IPR052337">
    <property type="entry name" value="SAT4-like"/>
</dbReference>
<dbReference type="AlphaFoldDB" id="A0A9W8YW91"/>
<dbReference type="GO" id="GO:0016020">
    <property type="term" value="C:membrane"/>
    <property type="evidence" value="ECO:0007669"/>
    <property type="project" value="UniProtKB-SubCell"/>
</dbReference>
<feature type="compositionally biased region" description="Polar residues" evidence="6">
    <location>
        <begin position="318"/>
        <end position="334"/>
    </location>
</feature>
<gene>
    <name evidence="9" type="ORF">N0V93_005793</name>
</gene>
<feature type="compositionally biased region" description="Polar residues" evidence="6">
    <location>
        <begin position="265"/>
        <end position="281"/>
    </location>
</feature>
<evidence type="ECO:0000256" key="4">
    <source>
        <dbReference type="ARBA" id="ARBA00023136"/>
    </source>
</evidence>
<feature type="region of interest" description="Disordered" evidence="6">
    <location>
        <begin position="311"/>
        <end position="334"/>
    </location>
</feature>
<evidence type="ECO:0000256" key="3">
    <source>
        <dbReference type="ARBA" id="ARBA00022989"/>
    </source>
</evidence>